<evidence type="ECO:0000256" key="1">
    <source>
        <dbReference type="SAM" id="SignalP"/>
    </source>
</evidence>
<dbReference type="InterPro" id="IPR013424">
    <property type="entry name" value="Ice-binding_C"/>
</dbReference>
<gene>
    <name evidence="3" type="ORF">MICAE_2460033</name>
</gene>
<evidence type="ECO:0000313" key="3">
    <source>
        <dbReference type="EMBL" id="CCI14326.1"/>
    </source>
</evidence>
<feature type="domain" description="Ice-binding protein C-terminal" evidence="2">
    <location>
        <begin position="178"/>
        <end position="197"/>
    </location>
</feature>
<evidence type="ECO:0000259" key="2">
    <source>
        <dbReference type="Pfam" id="PF07589"/>
    </source>
</evidence>
<dbReference type="RefSeq" id="WP_002784950.1">
    <property type="nucleotide sequence ID" value="NZ_HE973252.1"/>
</dbReference>
<dbReference type="NCBIfam" id="TIGR02595">
    <property type="entry name" value="PEP_CTERM"/>
    <property type="match status" value="1"/>
</dbReference>
<sequence>MTKTTIIGTAILGVLVSANATFAPSAEAVVMKYNISGLLDDGGKFSGMFTYDNEVSDTIPENGKGSYPLIDCMVDVMSPTLGMTSFNSESGANCYVLATTETEPPVFGPVFEQDGMGLQVFFGFSGNPDVGQMIPMMLPNDTNPFQQMTDPPMGSEQSIFYKANGEIKVASAEIKKKVPEPTSTLSLLSLGILGAASTLKRKLKPSQSIEKETTKVG</sequence>
<accession>I4GX02</accession>
<dbReference type="Pfam" id="PF07589">
    <property type="entry name" value="PEP-CTERM"/>
    <property type="match status" value="1"/>
</dbReference>
<organism evidence="3 4">
    <name type="scientific">Microcystis aeruginosa PCC 9806</name>
    <dbReference type="NCBI Taxonomy" id="1160282"/>
    <lineage>
        <taxon>Bacteria</taxon>
        <taxon>Bacillati</taxon>
        <taxon>Cyanobacteriota</taxon>
        <taxon>Cyanophyceae</taxon>
        <taxon>Oscillatoriophycideae</taxon>
        <taxon>Chroococcales</taxon>
        <taxon>Microcystaceae</taxon>
        <taxon>Microcystis</taxon>
    </lineage>
</organism>
<name>I4GX02_MICAE</name>
<feature type="chain" id="PRO_5003689897" description="Ice-binding protein C-terminal domain-containing protein" evidence="1">
    <location>
        <begin position="29"/>
        <end position="217"/>
    </location>
</feature>
<dbReference type="HOGENOM" id="CLU_1271082_0_0_3"/>
<proteinExistence type="predicted"/>
<dbReference type="EMBL" id="CAIL01000164">
    <property type="protein sequence ID" value="CCI14326.1"/>
    <property type="molecule type" value="Genomic_DNA"/>
</dbReference>
<reference evidence="3 4" key="1">
    <citation type="submission" date="2012-04" db="EMBL/GenBank/DDBJ databases">
        <authorList>
            <person name="Genoscope - CEA"/>
        </authorList>
    </citation>
    <scope>NUCLEOTIDE SEQUENCE [LARGE SCALE GENOMIC DNA]</scope>
    <source>
        <strain evidence="3 4">9806</strain>
    </source>
</reference>
<keyword evidence="1" id="KW-0732">Signal</keyword>
<evidence type="ECO:0000313" key="4">
    <source>
        <dbReference type="Proteomes" id="UP000003273"/>
    </source>
</evidence>
<dbReference type="Proteomes" id="UP000003273">
    <property type="component" value="Unassembled WGS sequence"/>
</dbReference>
<dbReference type="AlphaFoldDB" id="I4GX02"/>
<comment type="caution">
    <text evidence="3">The sequence shown here is derived from an EMBL/GenBank/DDBJ whole genome shotgun (WGS) entry which is preliminary data.</text>
</comment>
<feature type="signal peptide" evidence="1">
    <location>
        <begin position="1"/>
        <end position="28"/>
    </location>
</feature>
<protein>
    <recommendedName>
        <fullName evidence="2">Ice-binding protein C-terminal domain-containing protein</fullName>
    </recommendedName>
</protein>